<sequence>MDDIVDAAGTFESTGTHLPHTPARFATRVNTDVADSCSWANHVTGGLVEGEGTWEELLERGGCDKKMLKASRESMPLRRFGAPDDIAEAAAFLMSDAPGGSPATRSSRTAGSPHEWQRRILAARHRREPRTRVTTTGRPCTTRRMLGESPGRAVVFGRAGLSFCAGHDLKQVHDNETYA</sequence>
<dbReference type="RefSeq" id="WP_144636220.1">
    <property type="nucleotide sequence ID" value="NZ_BNAX01000017.1"/>
</dbReference>
<organism evidence="2 3">
    <name type="scientific">Amycolatopsis acidiphila</name>
    <dbReference type="NCBI Taxonomy" id="715473"/>
    <lineage>
        <taxon>Bacteria</taxon>
        <taxon>Bacillati</taxon>
        <taxon>Actinomycetota</taxon>
        <taxon>Actinomycetes</taxon>
        <taxon>Pseudonocardiales</taxon>
        <taxon>Pseudonocardiaceae</taxon>
        <taxon>Amycolatopsis</taxon>
    </lineage>
</organism>
<feature type="region of interest" description="Disordered" evidence="1">
    <location>
        <begin position="95"/>
        <end position="115"/>
    </location>
</feature>
<evidence type="ECO:0008006" key="4">
    <source>
        <dbReference type="Google" id="ProtNLM"/>
    </source>
</evidence>
<protein>
    <recommendedName>
        <fullName evidence="4">SDR family oxidoreductase</fullName>
    </recommendedName>
</protein>
<comment type="caution">
    <text evidence="2">The sequence shown here is derived from an EMBL/GenBank/DDBJ whole genome shotgun (WGS) entry which is preliminary data.</text>
</comment>
<name>A0A558AHW7_9PSEU</name>
<evidence type="ECO:0000313" key="2">
    <source>
        <dbReference type="EMBL" id="TVT23872.1"/>
    </source>
</evidence>
<dbReference type="SUPFAM" id="SSF51735">
    <property type="entry name" value="NAD(P)-binding Rossmann-fold domains"/>
    <property type="match status" value="1"/>
</dbReference>
<keyword evidence="3" id="KW-1185">Reference proteome</keyword>
<dbReference type="EMBL" id="VJZA01000009">
    <property type="protein sequence ID" value="TVT23872.1"/>
    <property type="molecule type" value="Genomic_DNA"/>
</dbReference>
<reference evidence="2 3" key="1">
    <citation type="submission" date="2019-07" db="EMBL/GenBank/DDBJ databases">
        <title>New species of Amycolatopsis and Streptomyces.</title>
        <authorList>
            <person name="Duangmal K."/>
            <person name="Teo W.F.A."/>
            <person name="Lipun K."/>
        </authorList>
    </citation>
    <scope>NUCLEOTIDE SEQUENCE [LARGE SCALE GENOMIC DNA]</scope>
    <source>
        <strain evidence="2 3">JCM 30562</strain>
    </source>
</reference>
<dbReference type="OrthoDB" id="3676637at2"/>
<evidence type="ECO:0000313" key="3">
    <source>
        <dbReference type="Proteomes" id="UP000318578"/>
    </source>
</evidence>
<accession>A0A558AHW7</accession>
<gene>
    <name evidence="2" type="ORF">FNH06_08380</name>
</gene>
<dbReference type="AlphaFoldDB" id="A0A558AHW7"/>
<proteinExistence type="predicted"/>
<dbReference type="Gene3D" id="3.40.50.720">
    <property type="entry name" value="NAD(P)-binding Rossmann-like Domain"/>
    <property type="match status" value="1"/>
</dbReference>
<dbReference type="InterPro" id="IPR036291">
    <property type="entry name" value="NAD(P)-bd_dom_sf"/>
</dbReference>
<evidence type="ECO:0000256" key="1">
    <source>
        <dbReference type="SAM" id="MobiDB-lite"/>
    </source>
</evidence>
<dbReference type="Proteomes" id="UP000318578">
    <property type="component" value="Unassembled WGS sequence"/>
</dbReference>